<gene>
    <name evidence="12" type="ORF">MNBD_GAMMA20-2413</name>
</gene>
<protein>
    <submittedName>
        <fullName evidence="12">General secretion pathway protein K</fullName>
    </submittedName>
</protein>
<evidence type="ECO:0000256" key="7">
    <source>
        <dbReference type="ARBA" id="ARBA00022927"/>
    </source>
</evidence>
<dbReference type="Pfam" id="PF21687">
    <property type="entry name" value="T2SSK_1st"/>
    <property type="match status" value="1"/>
</dbReference>
<dbReference type="AlphaFoldDB" id="A0A3B1AQV8"/>
<dbReference type="Gene3D" id="1.10.40.60">
    <property type="entry name" value="EpsJ-like"/>
    <property type="match status" value="2"/>
</dbReference>
<keyword evidence="5" id="KW-0997">Cell inner membrane</keyword>
<evidence type="ECO:0000256" key="6">
    <source>
        <dbReference type="ARBA" id="ARBA00022692"/>
    </source>
</evidence>
<feature type="domain" description="T2SS protein K second SAM-like" evidence="10">
    <location>
        <begin position="224"/>
        <end position="266"/>
    </location>
</feature>
<feature type="domain" description="T2SS protein K first SAM-like" evidence="11">
    <location>
        <begin position="110"/>
        <end position="219"/>
    </location>
</feature>
<keyword evidence="7" id="KW-0653">Protein transport</keyword>
<evidence type="ECO:0000256" key="1">
    <source>
        <dbReference type="ARBA" id="ARBA00004533"/>
    </source>
</evidence>
<dbReference type="InterPro" id="IPR049179">
    <property type="entry name" value="T2SSK_SAM-like_2nd"/>
</dbReference>
<keyword evidence="8" id="KW-1133">Transmembrane helix</keyword>
<dbReference type="NCBIfam" id="NF037980">
    <property type="entry name" value="T2SS_GspK"/>
    <property type="match status" value="1"/>
</dbReference>
<accession>A0A3B1AQV8</accession>
<dbReference type="GO" id="GO:0005886">
    <property type="term" value="C:plasma membrane"/>
    <property type="evidence" value="ECO:0007669"/>
    <property type="project" value="UniProtKB-SubCell"/>
</dbReference>
<evidence type="ECO:0000313" key="12">
    <source>
        <dbReference type="EMBL" id="VAW95096.1"/>
    </source>
</evidence>
<evidence type="ECO:0000256" key="8">
    <source>
        <dbReference type="ARBA" id="ARBA00022989"/>
    </source>
</evidence>
<dbReference type="SUPFAM" id="SSF54523">
    <property type="entry name" value="Pili subunits"/>
    <property type="match status" value="1"/>
</dbReference>
<dbReference type="InterPro" id="IPR038072">
    <property type="entry name" value="GspK_central_sf"/>
</dbReference>
<dbReference type="InterPro" id="IPR045584">
    <property type="entry name" value="Pilin-like"/>
</dbReference>
<proteinExistence type="inferred from homology"/>
<dbReference type="Gene3D" id="3.30.1300.30">
    <property type="entry name" value="GSPII I/J protein-like"/>
    <property type="match status" value="1"/>
</dbReference>
<comment type="subcellular location">
    <subcellularLocation>
        <location evidence="1">Cell inner membrane</location>
    </subcellularLocation>
</comment>
<reference evidence="12" key="1">
    <citation type="submission" date="2018-06" db="EMBL/GenBank/DDBJ databases">
        <authorList>
            <person name="Zhirakovskaya E."/>
        </authorList>
    </citation>
    <scope>NUCLEOTIDE SEQUENCE</scope>
</reference>
<keyword evidence="3" id="KW-0813">Transport</keyword>
<dbReference type="Pfam" id="PF03934">
    <property type="entry name" value="T2SSK"/>
    <property type="match status" value="1"/>
</dbReference>
<keyword evidence="9" id="KW-0472">Membrane</keyword>
<evidence type="ECO:0000259" key="10">
    <source>
        <dbReference type="Pfam" id="PF03934"/>
    </source>
</evidence>
<dbReference type="InterPro" id="IPR049031">
    <property type="entry name" value="T2SSK_SAM-like_1st"/>
</dbReference>
<name>A0A3B1AQV8_9ZZZZ</name>
<evidence type="ECO:0000256" key="2">
    <source>
        <dbReference type="ARBA" id="ARBA00007246"/>
    </source>
</evidence>
<evidence type="ECO:0000256" key="3">
    <source>
        <dbReference type="ARBA" id="ARBA00022448"/>
    </source>
</evidence>
<sequence>MMGQKMMNHRCRQSGVALISALLITALVTVAAVSMASRQQLDIRRTGNLMEADQAWQYALGVEAWARQVLAADDHTRDTLDYLKDPWAAAVPTLPVEGGSVQGTVEDLQGRFNLNNLVDASGKPVPAQEKILQNLFERVAATDAKLSLDPSLTDVVVDWLDAEPGVYRNGAEDGDYLNMEPVPYRAANRPMVSPSEMLALAGFSVRAVAKLTPLVATLPGPTTLNVNTAPEMVLIGLDTKLTPPMAQQVVAYRKKTPFDSAADFSQYMKSEFDITVDPKLVDVKSEYFLTNALATIGRTHVQLYSLLKRSDNKVTTLQRSIGVY</sequence>
<dbReference type="PIRSF" id="PIRSF002786">
    <property type="entry name" value="XcpX"/>
    <property type="match status" value="1"/>
</dbReference>
<comment type="similarity">
    <text evidence="2">Belongs to the GSP K family.</text>
</comment>
<organism evidence="12">
    <name type="scientific">hydrothermal vent metagenome</name>
    <dbReference type="NCBI Taxonomy" id="652676"/>
    <lineage>
        <taxon>unclassified sequences</taxon>
        <taxon>metagenomes</taxon>
        <taxon>ecological metagenomes</taxon>
    </lineage>
</organism>
<dbReference type="GO" id="GO:0009306">
    <property type="term" value="P:protein secretion"/>
    <property type="evidence" value="ECO:0007669"/>
    <property type="project" value="InterPro"/>
</dbReference>
<dbReference type="EMBL" id="UOFU01000064">
    <property type="protein sequence ID" value="VAW95096.1"/>
    <property type="molecule type" value="Genomic_DNA"/>
</dbReference>
<dbReference type="PANTHER" id="PTHR38831">
    <property type="entry name" value="TYPE II SECRETION SYSTEM PROTEIN K"/>
    <property type="match status" value="1"/>
</dbReference>
<dbReference type="SUPFAM" id="SSF158544">
    <property type="entry name" value="GspK insert domain-like"/>
    <property type="match status" value="1"/>
</dbReference>
<evidence type="ECO:0000256" key="9">
    <source>
        <dbReference type="ARBA" id="ARBA00023136"/>
    </source>
</evidence>
<dbReference type="InterPro" id="IPR005628">
    <property type="entry name" value="GspK"/>
</dbReference>
<evidence type="ECO:0000259" key="11">
    <source>
        <dbReference type="Pfam" id="PF21687"/>
    </source>
</evidence>
<dbReference type="PANTHER" id="PTHR38831:SF1">
    <property type="entry name" value="TYPE II SECRETION SYSTEM PROTEIN K-RELATED"/>
    <property type="match status" value="1"/>
</dbReference>
<keyword evidence="6" id="KW-0812">Transmembrane</keyword>
<evidence type="ECO:0000256" key="4">
    <source>
        <dbReference type="ARBA" id="ARBA00022475"/>
    </source>
</evidence>
<evidence type="ECO:0000256" key="5">
    <source>
        <dbReference type="ARBA" id="ARBA00022519"/>
    </source>
</evidence>
<keyword evidence="4" id="KW-1003">Cell membrane</keyword>